<sequence length="148" mass="16987">MNSLIQELVTIAADIFNSLGPGYNEVVYHNAFEVGLRLKNINYQSEIVTPIFYKGHNVGHGRVDILVNSSMILELKAISNFNNETANIQIKNYMKHYSIKEGLIINFGQQTKNSYGELNLRYIFFDNNLFKVFNFINGIFTEVEINVQ</sequence>
<dbReference type="EMBL" id="MN740137">
    <property type="protein sequence ID" value="QHT89198.1"/>
    <property type="molecule type" value="Genomic_DNA"/>
</dbReference>
<dbReference type="InterPro" id="IPR026350">
    <property type="entry name" value="GxxExxY"/>
</dbReference>
<dbReference type="AlphaFoldDB" id="A0A6C0I842"/>
<name>A0A6C0I842_9ZZZZ</name>
<proteinExistence type="predicted"/>
<accession>A0A6C0I842</accession>
<dbReference type="Pfam" id="PF13366">
    <property type="entry name" value="PDDEXK_3"/>
    <property type="match status" value="1"/>
</dbReference>
<organism evidence="1">
    <name type="scientific">viral metagenome</name>
    <dbReference type="NCBI Taxonomy" id="1070528"/>
    <lineage>
        <taxon>unclassified sequences</taxon>
        <taxon>metagenomes</taxon>
        <taxon>organismal metagenomes</taxon>
    </lineage>
</organism>
<reference evidence="1" key="1">
    <citation type="journal article" date="2020" name="Nature">
        <title>Giant virus diversity and host interactions through global metagenomics.</title>
        <authorList>
            <person name="Schulz F."/>
            <person name="Roux S."/>
            <person name="Paez-Espino D."/>
            <person name="Jungbluth S."/>
            <person name="Walsh D.A."/>
            <person name="Denef V.J."/>
            <person name="McMahon K.D."/>
            <person name="Konstantinidis K.T."/>
            <person name="Eloe-Fadrosh E.A."/>
            <person name="Kyrpides N.C."/>
            <person name="Woyke T."/>
        </authorList>
    </citation>
    <scope>NUCLEOTIDE SEQUENCE</scope>
    <source>
        <strain evidence="1">GVMAG-M-3300023184-53</strain>
    </source>
</reference>
<evidence type="ECO:0008006" key="2">
    <source>
        <dbReference type="Google" id="ProtNLM"/>
    </source>
</evidence>
<evidence type="ECO:0000313" key="1">
    <source>
        <dbReference type="EMBL" id="QHT89198.1"/>
    </source>
</evidence>
<protein>
    <recommendedName>
        <fullName evidence="2">GxxExxY protein</fullName>
    </recommendedName>
</protein>
<dbReference type="NCBIfam" id="TIGR04256">
    <property type="entry name" value="GxxExxY"/>
    <property type="match status" value="1"/>
</dbReference>